<dbReference type="InterPro" id="IPR037883">
    <property type="entry name" value="Knr4/Smi1-like_sf"/>
</dbReference>
<dbReference type="HOGENOM" id="CLU_115772_4_0_6"/>
<evidence type="ECO:0000259" key="1">
    <source>
        <dbReference type="SMART" id="SM00860"/>
    </source>
</evidence>
<dbReference type="Pfam" id="PF09346">
    <property type="entry name" value="SMI1_KNR4"/>
    <property type="match status" value="1"/>
</dbReference>
<dbReference type="eggNOG" id="ENOG5030U0W">
    <property type="taxonomic scope" value="Bacteria"/>
</dbReference>
<dbReference type="Gene3D" id="3.40.1580.10">
    <property type="entry name" value="SMI1/KNR4-like"/>
    <property type="match status" value="1"/>
</dbReference>
<gene>
    <name evidence="2" type="ORF">OM33_15685</name>
</gene>
<accession>A0A0A7EIY2</accession>
<dbReference type="SUPFAM" id="SSF160631">
    <property type="entry name" value="SMI1/KNR4-like"/>
    <property type="match status" value="1"/>
</dbReference>
<dbReference type="InterPro" id="IPR018958">
    <property type="entry name" value="Knr4/Smi1-like_dom"/>
</dbReference>
<dbReference type="Proteomes" id="UP000030341">
    <property type="component" value="Chromosome 2"/>
</dbReference>
<dbReference type="AlphaFoldDB" id="A0A0A7EIY2"/>
<name>A0A0A7EIY2_9GAMM</name>
<evidence type="ECO:0000313" key="3">
    <source>
        <dbReference type="Proteomes" id="UP000030341"/>
    </source>
</evidence>
<reference evidence="2 3" key="1">
    <citation type="submission" date="2014-11" db="EMBL/GenBank/DDBJ databases">
        <title>Complete Genome Sequence of Pseudoalteromonas sp. Strain OCN003 Isolated from Kaneohe Bay, Oahu, Hawaii.</title>
        <authorList>
            <person name="Beurmann S."/>
            <person name="Videau P."/>
            <person name="Ushijima B."/>
            <person name="Smith A.M."/>
            <person name="Aeby G.S."/>
            <person name="Callahan S.M."/>
            <person name="Belcaid M."/>
        </authorList>
    </citation>
    <scope>NUCLEOTIDE SEQUENCE [LARGE SCALE GENOMIC DNA]</scope>
    <source>
        <strain evidence="2 3">OCN003</strain>
    </source>
</reference>
<sequence length="157" mass="18052">MCHRGIDLIEVKNSYKTIDIDDIDQAQKALSIKLPEQYAEFLLKHNGGTIFPDGVMVDGKHFDFVAYLYSIKNKLAVDDLVTKCNELKGMVLDHYLPFGESPGGDVFCFSLLKHELGAVYYWDHEEANYEGEPWEYNMTKVADSFSMFIEQLYDCDE</sequence>
<dbReference type="EMBL" id="CP009889">
    <property type="protein sequence ID" value="AIY66584.1"/>
    <property type="molecule type" value="Genomic_DNA"/>
</dbReference>
<dbReference type="STRING" id="1348114.OM33_15685"/>
<dbReference type="KEGG" id="pseo:OM33_15685"/>
<proteinExistence type="predicted"/>
<protein>
    <recommendedName>
        <fullName evidence="1">Knr4/Smi1-like domain-containing protein</fullName>
    </recommendedName>
</protein>
<evidence type="ECO:0000313" key="2">
    <source>
        <dbReference type="EMBL" id="AIY66584.1"/>
    </source>
</evidence>
<dbReference type="SMART" id="SM00860">
    <property type="entry name" value="SMI1_KNR4"/>
    <property type="match status" value="1"/>
</dbReference>
<feature type="domain" description="Knr4/Smi1-like" evidence="1">
    <location>
        <begin position="17"/>
        <end position="151"/>
    </location>
</feature>
<organism evidence="2 3">
    <name type="scientific">Pseudoalteromonas piratica</name>
    <dbReference type="NCBI Taxonomy" id="1348114"/>
    <lineage>
        <taxon>Bacteria</taxon>
        <taxon>Pseudomonadati</taxon>
        <taxon>Pseudomonadota</taxon>
        <taxon>Gammaproteobacteria</taxon>
        <taxon>Alteromonadales</taxon>
        <taxon>Pseudoalteromonadaceae</taxon>
        <taxon>Pseudoalteromonas</taxon>
    </lineage>
</organism>
<keyword evidence="3" id="KW-1185">Reference proteome</keyword>